<dbReference type="EMBL" id="VIBQ01000096">
    <property type="protein sequence ID" value="KAB8737491.1"/>
    <property type="molecule type" value="Genomic_DNA"/>
</dbReference>
<dbReference type="Pfam" id="PF00248">
    <property type="entry name" value="Aldo_ket_red"/>
    <property type="match status" value="1"/>
</dbReference>
<dbReference type="AlphaFoldDB" id="A0A5N6L426"/>
<evidence type="ECO:0000313" key="3">
    <source>
        <dbReference type="EMBL" id="KAB8737491.1"/>
    </source>
</evidence>
<dbReference type="InterPro" id="IPR050523">
    <property type="entry name" value="AKR_Detox_Biosynth"/>
</dbReference>
<dbReference type="InterPro" id="IPR020471">
    <property type="entry name" value="AKR"/>
</dbReference>
<dbReference type="PRINTS" id="PR00069">
    <property type="entry name" value="ALDKETRDTASE"/>
</dbReference>
<dbReference type="PANTHER" id="PTHR43364:SF4">
    <property type="entry name" value="NAD(P)-LINKED OXIDOREDUCTASE SUPERFAMILY PROTEIN"/>
    <property type="match status" value="1"/>
</dbReference>
<evidence type="ECO:0000313" key="4">
    <source>
        <dbReference type="Proteomes" id="UP000327013"/>
    </source>
</evidence>
<feature type="domain" description="NADP-dependent oxidoreductase" evidence="2">
    <location>
        <begin position="6"/>
        <end position="304"/>
    </location>
</feature>
<dbReference type="SUPFAM" id="SSF51430">
    <property type="entry name" value="NAD(P)-linked oxidoreductase"/>
    <property type="match status" value="1"/>
</dbReference>
<proteinExistence type="predicted"/>
<keyword evidence="1" id="KW-0560">Oxidoreductase</keyword>
<dbReference type="Proteomes" id="UP000327013">
    <property type="component" value="Unassembled WGS sequence"/>
</dbReference>
<protein>
    <recommendedName>
        <fullName evidence="2">NADP-dependent oxidoreductase domain-containing protein</fullName>
    </recommendedName>
</protein>
<sequence length="318" mass="35044">MTSGIKIAYGGASIAQRSFVTEEAVKGVFDVLEAGGVKIIDTAQLYAGSEELLGKTGAASRFILDTKHVGGFGPEEESSKERVFQRAKESLEKLKTKKVDVFYLHSPPKDAYWDETLAGVQEAYKAGLFERFGLSNFKAEQVQKAYDDCKAKGYVLPTVYQGNYSPVTRKQEQVLFPTLRKLGIAFYAYSPLAGGFLTKSKQDVQDGAGRFDTNTPIGQLYSKLYNKPEMLKVLETWEQIAKDEGCSRADLAYRWVRFSSPLKPEQGDAMIIGASSLDQLKQTLEGSNAGPLSAKALQQIDAAWDIVKEHAPLDNFHG</sequence>
<dbReference type="OrthoDB" id="2310150at2759"/>
<dbReference type="InterPro" id="IPR036812">
    <property type="entry name" value="NAD(P)_OxRdtase_dom_sf"/>
</dbReference>
<gene>
    <name evidence="3" type="ORF">FH972_026450</name>
</gene>
<name>A0A5N6L426_9ROSI</name>
<evidence type="ECO:0000259" key="2">
    <source>
        <dbReference type="Pfam" id="PF00248"/>
    </source>
</evidence>
<keyword evidence="4" id="KW-1185">Reference proteome</keyword>
<dbReference type="InterPro" id="IPR023210">
    <property type="entry name" value="NADP_OxRdtase_dom"/>
</dbReference>
<reference evidence="3 4" key="1">
    <citation type="submission" date="2019-06" db="EMBL/GenBank/DDBJ databases">
        <title>A chromosomal-level reference genome of Carpinus fangiana (Coryloideae, Betulaceae).</title>
        <authorList>
            <person name="Yang X."/>
            <person name="Wang Z."/>
            <person name="Zhang L."/>
            <person name="Hao G."/>
            <person name="Liu J."/>
            <person name="Yang Y."/>
        </authorList>
    </citation>
    <scope>NUCLEOTIDE SEQUENCE [LARGE SCALE GENOMIC DNA]</scope>
    <source>
        <strain evidence="3">Cfa_2016G</strain>
        <tissue evidence="3">Leaf</tissue>
    </source>
</reference>
<dbReference type="GO" id="GO:0016491">
    <property type="term" value="F:oxidoreductase activity"/>
    <property type="evidence" value="ECO:0007669"/>
    <property type="project" value="UniProtKB-KW"/>
</dbReference>
<comment type="caution">
    <text evidence="3">The sequence shown here is derived from an EMBL/GenBank/DDBJ whole genome shotgun (WGS) entry which is preliminary data.</text>
</comment>
<dbReference type="PANTHER" id="PTHR43364">
    <property type="entry name" value="NADH-SPECIFIC METHYLGLYOXAL REDUCTASE-RELATED"/>
    <property type="match status" value="1"/>
</dbReference>
<organism evidence="3 4">
    <name type="scientific">Carpinus fangiana</name>
    <dbReference type="NCBI Taxonomy" id="176857"/>
    <lineage>
        <taxon>Eukaryota</taxon>
        <taxon>Viridiplantae</taxon>
        <taxon>Streptophyta</taxon>
        <taxon>Embryophyta</taxon>
        <taxon>Tracheophyta</taxon>
        <taxon>Spermatophyta</taxon>
        <taxon>Magnoliopsida</taxon>
        <taxon>eudicotyledons</taxon>
        <taxon>Gunneridae</taxon>
        <taxon>Pentapetalae</taxon>
        <taxon>rosids</taxon>
        <taxon>fabids</taxon>
        <taxon>Fagales</taxon>
        <taxon>Betulaceae</taxon>
        <taxon>Carpinus</taxon>
    </lineage>
</organism>
<accession>A0A5N6L426</accession>
<dbReference type="CDD" id="cd19075">
    <property type="entry name" value="AKR_AKR7A1-5"/>
    <property type="match status" value="1"/>
</dbReference>
<evidence type="ECO:0000256" key="1">
    <source>
        <dbReference type="ARBA" id="ARBA00023002"/>
    </source>
</evidence>
<dbReference type="Gene3D" id="3.20.20.100">
    <property type="entry name" value="NADP-dependent oxidoreductase domain"/>
    <property type="match status" value="1"/>
</dbReference>